<gene>
    <name evidence="2" type="ORF">LAFE_0F00738G</name>
</gene>
<accession>A0A1G4MEI4</accession>
<organism evidence="2 3">
    <name type="scientific">Lachancea fermentati</name>
    <name type="common">Zygosaccharomyces fermentati</name>
    <dbReference type="NCBI Taxonomy" id="4955"/>
    <lineage>
        <taxon>Eukaryota</taxon>
        <taxon>Fungi</taxon>
        <taxon>Dikarya</taxon>
        <taxon>Ascomycota</taxon>
        <taxon>Saccharomycotina</taxon>
        <taxon>Saccharomycetes</taxon>
        <taxon>Saccharomycetales</taxon>
        <taxon>Saccharomycetaceae</taxon>
        <taxon>Lachancea</taxon>
    </lineage>
</organism>
<evidence type="ECO:0000313" key="3">
    <source>
        <dbReference type="Proteomes" id="UP000190831"/>
    </source>
</evidence>
<proteinExistence type="predicted"/>
<dbReference type="AlphaFoldDB" id="A0A1G4MEI4"/>
<name>A0A1G4MEI4_LACFM</name>
<evidence type="ECO:0000256" key="1">
    <source>
        <dbReference type="SAM" id="MobiDB-lite"/>
    </source>
</evidence>
<dbReference type="EMBL" id="LT598490">
    <property type="protein sequence ID" value="SCW02180.1"/>
    <property type="molecule type" value="Genomic_DNA"/>
</dbReference>
<evidence type="ECO:0000313" key="2">
    <source>
        <dbReference type="EMBL" id="SCW02180.1"/>
    </source>
</evidence>
<dbReference type="OrthoDB" id="4035205at2759"/>
<reference evidence="3" key="1">
    <citation type="submission" date="2016-03" db="EMBL/GenBank/DDBJ databases">
        <authorList>
            <person name="Devillers H."/>
        </authorList>
    </citation>
    <scope>NUCLEOTIDE SEQUENCE [LARGE SCALE GENOMIC DNA]</scope>
</reference>
<protein>
    <submittedName>
        <fullName evidence="2">LAFE_0F00738g1_1</fullName>
    </submittedName>
</protein>
<keyword evidence="3" id="KW-1185">Reference proteome</keyword>
<dbReference type="OMA" id="HDRNCRE"/>
<feature type="region of interest" description="Disordered" evidence="1">
    <location>
        <begin position="40"/>
        <end position="83"/>
    </location>
</feature>
<sequence length="208" mass="22786">MSSNKPRKERASVVLAAACRSQPAARPPLQPKPVNISQLVRSPATRRVAAKSSPLSSGRTRPLSKLLTNSGPLPVGAPQAARHAPDTTANAARARMGARDSSSLLFRVSRAVSAVDTHWRLQRHARGTTRFDQVLAVRHMCVLSPSELLVVGHDRNCRETVVILHGDAATASRSPAPPPPYVLLESRSSLPLYHGRRWHFKWRFVARI</sequence>
<dbReference type="Proteomes" id="UP000190831">
    <property type="component" value="Chromosome F"/>
</dbReference>